<reference evidence="2" key="1">
    <citation type="journal article" date="2014" name="Front. Microbiol.">
        <title>High frequency of phylogenetically diverse reductive dehalogenase-homologous genes in deep subseafloor sedimentary metagenomes.</title>
        <authorList>
            <person name="Kawai M."/>
            <person name="Futagami T."/>
            <person name="Toyoda A."/>
            <person name="Takaki Y."/>
            <person name="Nishi S."/>
            <person name="Hori S."/>
            <person name="Arai W."/>
            <person name="Tsubouchi T."/>
            <person name="Morono Y."/>
            <person name="Uchiyama I."/>
            <person name="Ito T."/>
            <person name="Fujiyama A."/>
            <person name="Inagaki F."/>
            <person name="Takami H."/>
        </authorList>
    </citation>
    <scope>NUCLEOTIDE SEQUENCE</scope>
    <source>
        <strain evidence="2">Expedition CK06-06</strain>
    </source>
</reference>
<sequence length="166" mass="17912">MVYGYMGKSLEVDLAKREIKITDLNEERARMFIGGKGLGAKLLYESVEPGLDPLAPENPLIFITGPLTATSAPTSGRWAVVTKSPHTGIFLDSQVGGHFGAQLKMAGFDCLTVRGKAHAPVYLHIKDGQCRILDARELWGKGVFETERILKKRHPGAKVGSIGPAG</sequence>
<dbReference type="SMART" id="SM00790">
    <property type="entry name" value="AFOR_N"/>
    <property type="match status" value="1"/>
</dbReference>
<evidence type="ECO:0000259" key="1">
    <source>
        <dbReference type="SMART" id="SM00790"/>
    </source>
</evidence>
<feature type="domain" description="Aldehyde ferredoxin oxidoreductase N-terminal" evidence="1">
    <location>
        <begin position="5"/>
        <end position="166"/>
    </location>
</feature>
<comment type="caution">
    <text evidence="2">The sequence shown here is derived from an EMBL/GenBank/DDBJ whole genome shotgun (WGS) entry which is preliminary data.</text>
</comment>
<feature type="non-terminal residue" evidence="2">
    <location>
        <position position="166"/>
    </location>
</feature>
<dbReference type="AlphaFoldDB" id="X0WJZ3"/>
<proteinExistence type="predicted"/>
<dbReference type="SUPFAM" id="SSF56228">
    <property type="entry name" value="Aldehyde ferredoxin oxidoreductase, N-terminal domain"/>
    <property type="match status" value="1"/>
</dbReference>
<dbReference type="InterPro" id="IPR036503">
    <property type="entry name" value="Ald_Fedxn_OxRdtase_N_sf"/>
</dbReference>
<dbReference type="Gene3D" id="3.60.9.10">
    <property type="entry name" value="Aldehyde ferredoxin oxidoreductase, N-terminal domain"/>
    <property type="match status" value="1"/>
</dbReference>
<protein>
    <recommendedName>
        <fullName evidence="1">Aldehyde ferredoxin oxidoreductase N-terminal domain-containing protein</fullName>
    </recommendedName>
</protein>
<evidence type="ECO:0000313" key="2">
    <source>
        <dbReference type="EMBL" id="GAG23547.1"/>
    </source>
</evidence>
<dbReference type="PANTHER" id="PTHR30038:SF0">
    <property type="entry name" value="TUNGSTEN-CONTAINING ALDEHYDE FERREDOXIN OXIDOREDUCTASE"/>
    <property type="match status" value="1"/>
</dbReference>
<name>X0WJZ3_9ZZZZ</name>
<dbReference type="Pfam" id="PF02730">
    <property type="entry name" value="AFOR_N"/>
    <property type="match status" value="1"/>
</dbReference>
<gene>
    <name evidence="2" type="ORF">S01H1_57059</name>
</gene>
<dbReference type="InterPro" id="IPR051919">
    <property type="entry name" value="W-dependent_AOR"/>
</dbReference>
<dbReference type="InterPro" id="IPR013983">
    <property type="entry name" value="Ald_Fedxn_OxRdtase_N"/>
</dbReference>
<organism evidence="2">
    <name type="scientific">marine sediment metagenome</name>
    <dbReference type="NCBI Taxonomy" id="412755"/>
    <lineage>
        <taxon>unclassified sequences</taxon>
        <taxon>metagenomes</taxon>
        <taxon>ecological metagenomes</taxon>
    </lineage>
</organism>
<dbReference type="PANTHER" id="PTHR30038">
    <property type="entry name" value="ALDEHYDE FERREDOXIN OXIDOREDUCTASE"/>
    <property type="match status" value="1"/>
</dbReference>
<dbReference type="EMBL" id="BARS01037193">
    <property type="protein sequence ID" value="GAG23547.1"/>
    <property type="molecule type" value="Genomic_DNA"/>
</dbReference>
<accession>X0WJZ3</accession>
<dbReference type="GO" id="GO:0016625">
    <property type="term" value="F:oxidoreductase activity, acting on the aldehyde or oxo group of donors, iron-sulfur protein as acceptor"/>
    <property type="evidence" value="ECO:0007669"/>
    <property type="project" value="InterPro"/>
</dbReference>
<dbReference type="GO" id="GO:0051536">
    <property type="term" value="F:iron-sulfur cluster binding"/>
    <property type="evidence" value="ECO:0007669"/>
    <property type="project" value="InterPro"/>
</dbReference>